<sequence>MLRVFVIVVIVLVIIVIGLTILVGTSSHSGEQFSPDGFQRRRFSYLEAFGIRLTATDYFNNTGNLELDLVKKKWITSSGKKPKDKDWVVVSMLSQGSYYQSDAAILIDYLDMSKTTGAIDLDRWSQANPGYAAVMWPEIQKAAEGNMYILIPDILHHMLDLSREKNNPLPQTLLTHEDQNVPPPEDLNDKQKAAGEVQQKKLGQQSLDPFLVELYMTAGKAAQDADQTKRARFCFEQVLRLAPQSPEAQEQLDKLPVVVEEEAVQDEASDAEDSSEDEPEN</sequence>
<protein>
    <recommendedName>
        <fullName evidence="5">Tetratricopeptide repeat protein</fullName>
    </recommendedName>
</protein>
<gene>
    <name evidence="3" type="ORF">Pan97_53830</name>
</gene>
<organism evidence="3 4">
    <name type="scientific">Bremerella volcania</name>
    <dbReference type="NCBI Taxonomy" id="2527984"/>
    <lineage>
        <taxon>Bacteria</taxon>
        <taxon>Pseudomonadati</taxon>
        <taxon>Planctomycetota</taxon>
        <taxon>Planctomycetia</taxon>
        <taxon>Pirellulales</taxon>
        <taxon>Pirellulaceae</taxon>
        <taxon>Bremerella</taxon>
    </lineage>
</organism>
<evidence type="ECO:0000313" key="4">
    <source>
        <dbReference type="Proteomes" id="UP000318626"/>
    </source>
</evidence>
<evidence type="ECO:0000256" key="1">
    <source>
        <dbReference type="PROSITE-ProRule" id="PRU00339"/>
    </source>
</evidence>
<evidence type="ECO:0000313" key="3">
    <source>
        <dbReference type="EMBL" id="QDU78298.1"/>
    </source>
</evidence>
<name>A0A518CGE1_9BACT</name>
<feature type="region of interest" description="Disordered" evidence="2">
    <location>
        <begin position="168"/>
        <end position="199"/>
    </location>
</feature>
<accession>A0A518CGE1</accession>
<dbReference type="InterPro" id="IPR011990">
    <property type="entry name" value="TPR-like_helical_dom_sf"/>
</dbReference>
<dbReference type="OrthoDB" id="263024at2"/>
<dbReference type="AlphaFoldDB" id="A0A518CGE1"/>
<feature type="repeat" description="TPR" evidence="1">
    <location>
        <begin position="212"/>
        <end position="245"/>
    </location>
</feature>
<dbReference type="Proteomes" id="UP000318626">
    <property type="component" value="Chromosome"/>
</dbReference>
<dbReference type="Gene3D" id="1.25.40.10">
    <property type="entry name" value="Tetratricopeptide repeat domain"/>
    <property type="match status" value="1"/>
</dbReference>
<proteinExistence type="predicted"/>
<evidence type="ECO:0000256" key="2">
    <source>
        <dbReference type="SAM" id="MobiDB-lite"/>
    </source>
</evidence>
<dbReference type="RefSeq" id="WP_144978010.1">
    <property type="nucleotide sequence ID" value="NZ_CP036289.1"/>
</dbReference>
<feature type="region of interest" description="Disordered" evidence="2">
    <location>
        <begin position="259"/>
        <end position="281"/>
    </location>
</feature>
<dbReference type="KEGG" id="bvo:Pan97_53830"/>
<reference evidence="4" key="1">
    <citation type="submission" date="2019-02" db="EMBL/GenBank/DDBJ databases">
        <title>Deep-cultivation of Planctomycetes and their phenomic and genomic characterization uncovers novel biology.</title>
        <authorList>
            <person name="Wiegand S."/>
            <person name="Jogler M."/>
            <person name="Boedeker C."/>
            <person name="Pinto D."/>
            <person name="Vollmers J."/>
            <person name="Rivas-Marin E."/>
            <person name="Kohn T."/>
            <person name="Peeters S.H."/>
            <person name="Heuer A."/>
            <person name="Rast P."/>
            <person name="Oberbeckmann S."/>
            <person name="Bunk B."/>
            <person name="Jeske O."/>
            <person name="Meyerdierks A."/>
            <person name="Storesund J.E."/>
            <person name="Kallscheuer N."/>
            <person name="Luecker S."/>
            <person name="Lage O.M."/>
            <person name="Pohl T."/>
            <person name="Merkel B.J."/>
            <person name="Hornburger P."/>
            <person name="Mueller R.-W."/>
            <person name="Bruemmer F."/>
            <person name="Labrenz M."/>
            <person name="Spormann A.M."/>
            <person name="Op den Camp H."/>
            <person name="Overmann J."/>
            <person name="Amann R."/>
            <person name="Jetten M.S.M."/>
            <person name="Mascher T."/>
            <person name="Medema M.H."/>
            <person name="Devos D.P."/>
            <person name="Kaster A.-K."/>
            <person name="Ovreas L."/>
            <person name="Rohde M."/>
            <person name="Galperin M.Y."/>
            <person name="Jogler C."/>
        </authorList>
    </citation>
    <scope>NUCLEOTIDE SEQUENCE [LARGE SCALE GENOMIC DNA]</scope>
    <source>
        <strain evidence="4">Pan97</strain>
    </source>
</reference>
<dbReference type="InterPro" id="IPR019734">
    <property type="entry name" value="TPR_rpt"/>
</dbReference>
<evidence type="ECO:0008006" key="5">
    <source>
        <dbReference type="Google" id="ProtNLM"/>
    </source>
</evidence>
<keyword evidence="4" id="KW-1185">Reference proteome</keyword>
<keyword evidence="1" id="KW-0802">TPR repeat</keyword>
<dbReference type="PROSITE" id="PS50005">
    <property type="entry name" value="TPR"/>
    <property type="match status" value="1"/>
</dbReference>
<dbReference type="EMBL" id="CP036289">
    <property type="protein sequence ID" value="QDU78298.1"/>
    <property type="molecule type" value="Genomic_DNA"/>
</dbReference>